<accession>A0A382PYM4</accession>
<reference evidence="2" key="1">
    <citation type="submission" date="2018-05" db="EMBL/GenBank/DDBJ databases">
        <authorList>
            <person name="Lanie J.A."/>
            <person name="Ng W.-L."/>
            <person name="Kazmierczak K.M."/>
            <person name="Andrzejewski T.M."/>
            <person name="Davidsen T.M."/>
            <person name="Wayne K.J."/>
            <person name="Tettelin H."/>
            <person name="Glass J.I."/>
            <person name="Rusch D."/>
            <person name="Podicherti R."/>
            <person name="Tsui H.-C.T."/>
            <person name="Winkler M.E."/>
        </authorList>
    </citation>
    <scope>NUCLEOTIDE SEQUENCE</scope>
</reference>
<protein>
    <submittedName>
        <fullName evidence="2">Uncharacterized protein</fullName>
    </submittedName>
</protein>
<dbReference type="EMBL" id="UINC01109929">
    <property type="protein sequence ID" value="SVC77091.1"/>
    <property type="molecule type" value="Genomic_DNA"/>
</dbReference>
<feature type="region of interest" description="Disordered" evidence="1">
    <location>
        <begin position="1"/>
        <end position="27"/>
    </location>
</feature>
<evidence type="ECO:0000256" key="1">
    <source>
        <dbReference type="SAM" id="MobiDB-lite"/>
    </source>
</evidence>
<dbReference type="AlphaFoldDB" id="A0A382PYM4"/>
<gene>
    <name evidence="2" type="ORF">METZ01_LOCUS329945</name>
</gene>
<sequence length="27" mass="2682">MTDPDAGAGGGLHPHRSIHGTPASERG</sequence>
<evidence type="ECO:0000313" key="2">
    <source>
        <dbReference type="EMBL" id="SVC77091.1"/>
    </source>
</evidence>
<organism evidence="2">
    <name type="scientific">marine metagenome</name>
    <dbReference type="NCBI Taxonomy" id="408172"/>
    <lineage>
        <taxon>unclassified sequences</taxon>
        <taxon>metagenomes</taxon>
        <taxon>ecological metagenomes</taxon>
    </lineage>
</organism>
<name>A0A382PYM4_9ZZZZ</name>
<proteinExistence type="predicted"/>